<keyword evidence="4" id="KW-0819">tRNA processing</keyword>
<feature type="region of interest" description="Disordered" evidence="5">
    <location>
        <begin position="93"/>
        <end position="166"/>
    </location>
</feature>
<evidence type="ECO:0000256" key="1">
    <source>
        <dbReference type="ARBA" id="ARBA00022603"/>
    </source>
</evidence>
<keyword evidence="1" id="KW-0489">Methyltransferase</keyword>
<organism evidence="6 7">
    <name type="scientific">Gonium pectorale</name>
    <name type="common">Green alga</name>
    <dbReference type="NCBI Taxonomy" id="33097"/>
    <lineage>
        <taxon>Eukaryota</taxon>
        <taxon>Viridiplantae</taxon>
        <taxon>Chlorophyta</taxon>
        <taxon>core chlorophytes</taxon>
        <taxon>Chlorophyceae</taxon>
        <taxon>CS clade</taxon>
        <taxon>Chlamydomonadales</taxon>
        <taxon>Volvocaceae</taxon>
        <taxon>Gonium</taxon>
    </lineage>
</organism>
<evidence type="ECO:0000256" key="2">
    <source>
        <dbReference type="ARBA" id="ARBA00022679"/>
    </source>
</evidence>
<dbReference type="GO" id="GO:0019843">
    <property type="term" value="F:rRNA binding"/>
    <property type="evidence" value="ECO:0007669"/>
    <property type="project" value="TreeGrafter"/>
</dbReference>
<protein>
    <submittedName>
        <fullName evidence="6">Uncharacterized protein</fullName>
    </submittedName>
</protein>
<dbReference type="PANTHER" id="PTHR47790">
    <property type="entry name" value="TRNA/TMRNA (URACIL-C(5))-METHYLTRANSFERASE"/>
    <property type="match status" value="1"/>
</dbReference>
<feature type="compositionally biased region" description="Basic residues" evidence="5">
    <location>
        <begin position="150"/>
        <end position="159"/>
    </location>
</feature>
<sequence length="190" mass="19685">MSAAAEATAPPAPVAGDASAAEGSTSFTSPITVTSVDESKYAEQLQSKLAKLRELFAEFSPPEVEVFESPPSHYRMRAEFTVDVREGELHYVMFDNSPEPEEQQQRAAGAAAAAEEGAGEPQPEPSTSSPSPPSGPAAAGKGAQPAAAAGKKRPRGPRRVRVESFPVASRQVMAACARVLALDVAAPSPA</sequence>
<dbReference type="OrthoDB" id="10574423at2759"/>
<dbReference type="Gene3D" id="3.40.50.150">
    <property type="entry name" value="Vaccinia Virus protein VP39"/>
    <property type="match status" value="1"/>
</dbReference>
<dbReference type="PANTHER" id="PTHR47790:SF2">
    <property type="entry name" value="TRNA_TMRNA (URACIL-C(5))-METHYLTRANSFERASE"/>
    <property type="match status" value="1"/>
</dbReference>
<evidence type="ECO:0000313" key="7">
    <source>
        <dbReference type="Proteomes" id="UP000075714"/>
    </source>
</evidence>
<accession>A0A150G3B3</accession>
<feature type="compositionally biased region" description="Low complexity" evidence="5">
    <location>
        <begin position="136"/>
        <end position="149"/>
    </location>
</feature>
<comment type="caution">
    <text evidence="6">The sequence shown here is derived from an EMBL/GenBank/DDBJ whole genome shotgun (WGS) entry which is preliminary data.</text>
</comment>
<dbReference type="Proteomes" id="UP000075714">
    <property type="component" value="Unassembled WGS sequence"/>
</dbReference>
<dbReference type="InterPro" id="IPR010280">
    <property type="entry name" value="U5_MeTrfase_fam"/>
</dbReference>
<name>A0A150G3B3_GONPE</name>
<dbReference type="EMBL" id="LSYV01000069">
    <property type="protein sequence ID" value="KXZ44369.1"/>
    <property type="molecule type" value="Genomic_DNA"/>
</dbReference>
<proteinExistence type="predicted"/>
<dbReference type="GO" id="GO:0030697">
    <property type="term" value="F:tRNA (uracil(54)-C5)-methyltransferase activity, S-adenosyl methionine-dependent"/>
    <property type="evidence" value="ECO:0007669"/>
    <property type="project" value="InterPro"/>
</dbReference>
<dbReference type="Gene3D" id="2.40.50.1070">
    <property type="match status" value="1"/>
</dbReference>
<keyword evidence="7" id="KW-1185">Reference proteome</keyword>
<dbReference type="Pfam" id="PF05958">
    <property type="entry name" value="tRNA_U5-meth_tr"/>
    <property type="match status" value="1"/>
</dbReference>
<dbReference type="GO" id="GO:0000049">
    <property type="term" value="F:tRNA binding"/>
    <property type="evidence" value="ECO:0007669"/>
    <property type="project" value="TreeGrafter"/>
</dbReference>
<feature type="region of interest" description="Disordered" evidence="5">
    <location>
        <begin position="1"/>
        <end position="30"/>
    </location>
</feature>
<feature type="compositionally biased region" description="Low complexity" evidence="5">
    <location>
        <begin position="105"/>
        <end position="129"/>
    </location>
</feature>
<dbReference type="GO" id="GO:0005829">
    <property type="term" value="C:cytosol"/>
    <property type="evidence" value="ECO:0007669"/>
    <property type="project" value="TreeGrafter"/>
</dbReference>
<dbReference type="STRING" id="33097.A0A150G3B3"/>
<evidence type="ECO:0000256" key="5">
    <source>
        <dbReference type="SAM" id="MobiDB-lite"/>
    </source>
</evidence>
<reference evidence="7" key="1">
    <citation type="journal article" date="2016" name="Nat. Commun.">
        <title>The Gonium pectorale genome demonstrates co-option of cell cycle regulation during the evolution of multicellularity.</title>
        <authorList>
            <person name="Hanschen E.R."/>
            <person name="Marriage T.N."/>
            <person name="Ferris P.J."/>
            <person name="Hamaji T."/>
            <person name="Toyoda A."/>
            <person name="Fujiyama A."/>
            <person name="Neme R."/>
            <person name="Noguchi H."/>
            <person name="Minakuchi Y."/>
            <person name="Suzuki M."/>
            <person name="Kawai-Toyooka H."/>
            <person name="Smith D.R."/>
            <person name="Sparks H."/>
            <person name="Anderson J."/>
            <person name="Bakaric R."/>
            <person name="Luria V."/>
            <person name="Karger A."/>
            <person name="Kirschner M.W."/>
            <person name="Durand P.M."/>
            <person name="Michod R.E."/>
            <person name="Nozaki H."/>
            <person name="Olson B.J."/>
        </authorList>
    </citation>
    <scope>NUCLEOTIDE SEQUENCE [LARGE SCALE GENOMIC DNA]</scope>
    <source>
        <strain evidence="7">NIES-2863</strain>
    </source>
</reference>
<dbReference type="GO" id="GO:0032259">
    <property type="term" value="P:methylation"/>
    <property type="evidence" value="ECO:0007669"/>
    <property type="project" value="UniProtKB-KW"/>
</dbReference>
<evidence type="ECO:0000256" key="3">
    <source>
        <dbReference type="ARBA" id="ARBA00022691"/>
    </source>
</evidence>
<dbReference type="InterPro" id="IPR011869">
    <property type="entry name" value="TrmA_MeTrfase"/>
</dbReference>
<dbReference type="GO" id="GO:0008033">
    <property type="term" value="P:tRNA processing"/>
    <property type="evidence" value="ECO:0007669"/>
    <property type="project" value="UniProtKB-KW"/>
</dbReference>
<gene>
    <name evidence="6" type="ORF">GPECTOR_68g340</name>
</gene>
<dbReference type="InterPro" id="IPR029063">
    <property type="entry name" value="SAM-dependent_MTases_sf"/>
</dbReference>
<evidence type="ECO:0000313" key="6">
    <source>
        <dbReference type="EMBL" id="KXZ44369.1"/>
    </source>
</evidence>
<keyword evidence="3" id="KW-0949">S-adenosyl-L-methionine</keyword>
<keyword evidence="2" id="KW-0808">Transferase</keyword>
<evidence type="ECO:0000256" key="4">
    <source>
        <dbReference type="ARBA" id="ARBA00022694"/>
    </source>
</evidence>
<dbReference type="AlphaFoldDB" id="A0A150G3B3"/>